<keyword evidence="2" id="KW-0539">Nucleus</keyword>
<dbReference type="PROSITE" id="PS50013">
    <property type="entry name" value="CHROMO_2"/>
    <property type="match status" value="1"/>
</dbReference>
<dbReference type="InterPro" id="IPR023780">
    <property type="entry name" value="Chromo_domain"/>
</dbReference>
<dbReference type="GO" id="GO:0005634">
    <property type="term" value="C:nucleus"/>
    <property type="evidence" value="ECO:0007669"/>
    <property type="project" value="UniProtKB-SubCell"/>
</dbReference>
<dbReference type="Pfam" id="PF00385">
    <property type="entry name" value="Chromo"/>
    <property type="match status" value="1"/>
</dbReference>
<evidence type="ECO:0000256" key="1">
    <source>
        <dbReference type="ARBA" id="ARBA00004123"/>
    </source>
</evidence>
<evidence type="ECO:0000256" key="2">
    <source>
        <dbReference type="ARBA" id="ARBA00023242"/>
    </source>
</evidence>
<dbReference type="SUPFAM" id="SSF54160">
    <property type="entry name" value="Chromo domain-like"/>
    <property type="match status" value="1"/>
</dbReference>
<dbReference type="PROSITE" id="PS00598">
    <property type="entry name" value="CHROMO_1"/>
    <property type="match status" value="1"/>
</dbReference>
<evidence type="ECO:0000313" key="5">
    <source>
        <dbReference type="Proteomes" id="UP001162060"/>
    </source>
</evidence>
<dbReference type="InterPro" id="IPR000953">
    <property type="entry name" value="Chromo/chromo_shadow_dom"/>
</dbReference>
<evidence type="ECO:0000313" key="4">
    <source>
        <dbReference type="EMBL" id="CAK7925271.1"/>
    </source>
</evidence>
<feature type="domain" description="Chromo" evidence="3">
    <location>
        <begin position="50"/>
        <end position="111"/>
    </location>
</feature>
<accession>A0AAV1TUD7</accession>
<dbReference type="CDD" id="cd00024">
    <property type="entry name" value="CD_CSD"/>
    <property type="match status" value="1"/>
</dbReference>
<evidence type="ECO:0000259" key="3">
    <source>
        <dbReference type="PROSITE" id="PS50013"/>
    </source>
</evidence>
<organism evidence="4 5">
    <name type="scientific">Peronospora matthiolae</name>
    <dbReference type="NCBI Taxonomy" id="2874970"/>
    <lineage>
        <taxon>Eukaryota</taxon>
        <taxon>Sar</taxon>
        <taxon>Stramenopiles</taxon>
        <taxon>Oomycota</taxon>
        <taxon>Peronosporomycetes</taxon>
        <taxon>Peronosporales</taxon>
        <taxon>Peronosporaceae</taxon>
        <taxon>Peronospora</taxon>
    </lineage>
</organism>
<dbReference type="InterPro" id="IPR016197">
    <property type="entry name" value="Chromo-like_dom_sf"/>
</dbReference>
<gene>
    <name evidence="4" type="ORF">PM001_LOCUS10421</name>
</gene>
<comment type="subcellular location">
    <subcellularLocation>
        <location evidence="1">Nucleus</location>
    </subcellularLocation>
</comment>
<dbReference type="InterPro" id="IPR023779">
    <property type="entry name" value="Chromodomain_CS"/>
</dbReference>
<sequence length="165" mass="18967">MPIPFVSPVILQLFRKTVQLLNIKLIRPSSWIGCSAATTSFDGDCGGQRFLLGRNLNHRDVKGVRKSYLVRWCGYPPAWDSWEPRAQLINDVLGLIEQYDETHPLHLKKGRRKRPHRTRVQGLQSVNPFGHLRRDARPPVWVITKVGLRRGTFEFSRQPGHGSPR</sequence>
<dbReference type="EMBL" id="CAKLBY020000086">
    <property type="protein sequence ID" value="CAK7925271.1"/>
    <property type="molecule type" value="Genomic_DNA"/>
</dbReference>
<dbReference type="Gene3D" id="2.40.50.40">
    <property type="match status" value="1"/>
</dbReference>
<name>A0AAV1TUD7_9STRA</name>
<proteinExistence type="predicted"/>
<reference evidence="4" key="1">
    <citation type="submission" date="2024-01" db="EMBL/GenBank/DDBJ databases">
        <authorList>
            <person name="Webb A."/>
        </authorList>
    </citation>
    <scope>NUCLEOTIDE SEQUENCE</scope>
    <source>
        <strain evidence="4">Pm1</strain>
    </source>
</reference>
<dbReference type="Proteomes" id="UP001162060">
    <property type="component" value="Unassembled WGS sequence"/>
</dbReference>
<protein>
    <recommendedName>
        <fullName evidence="3">Chromo domain-containing protein</fullName>
    </recommendedName>
</protein>
<comment type="caution">
    <text evidence="4">The sequence shown here is derived from an EMBL/GenBank/DDBJ whole genome shotgun (WGS) entry which is preliminary data.</text>
</comment>
<dbReference type="AlphaFoldDB" id="A0AAV1TUD7"/>